<reference evidence="1 2" key="1">
    <citation type="submission" date="2019-01" db="EMBL/GenBank/DDBJ databases">
        <title>Sequencing of cultivated peanut Arachis hypogaea provides insights into genome evolution and oil improvement.</title>
        <authorList>
            <person name="Chen X."/>
        </authorList>
    </citation>
    <scope>NUCLEOTIDE SEQUENCE [LARGE SCALE GENOMIC DNA]</scope>
    <source>
        <strain evidence="2">cv. Fuhuasheng</strain>
        <tissue evidence="1">Leaves</tissue>
    </source>
</reference>
<proteinExistence type="predicted"/>
<name>A0A445AFU1_ARAHY</name>
<protein>
    <recommendedName>
        <fullName evidence="3">Transposase MuDR plant domain-containing protein</fullName>
    </recommendedName>
</protein>
<dbReference type="EMBL" id="SDMP01000012">
    <property type="protein sequence ID" value="RYR25286.1"/>
    <property type="molecule type" value="Genomic_DNA"/>
</dbReference>
<dbReference type="AlphaFoldDB" id="A0A445AFU1"/>
<evidence type="ECO:0000313" key="1">
    <source>
        <dbReference type="EMBL" id="RYR25286.1"/>
    </source>
</evidence>
<sequence length="204" mass="23557">MLSEGDNIDWEENNSDSEEEFLANNDMLGGSDRGNESADREVHALIITVSSQDSFDVSSFMRALNLDAMHVPEFFEFANPSISFVHDGEFVVGMKFGFREVMVMAIRKYTLFKGVDYRVYKFEPLMFYTKYLQYGKCCDWMILASLIQRKCCWKIRRYNESHMCTMGTISQDHSKMDLDTIADAIRALVEVDPFLKVQLAIENV</sequence>
<dbReference type="Proteomes" id="UP000289738">
    <property type="component" value="Chromosome B02"/>
</dbReference>
<evidence type="ECO:0000313" key="2">
    <source>
        <dbReference type="Proteomes" id="UP000289738"/>
    </source>
</evidence>
<comment type="caution">
    <text evidence="1">The sequence shown here is derived from an EMBL/GenBank/DDBJ whole genome shotgun (WGS) entry which is preliminary data.</text>
</comment>
<organism evidence="1 2">
    <name type="scientific">Arachis hypogaea</name>
    <name type="common">Peanut</name>
    <dbReference type="NCBI Taxonomy" id="3818"/>
    <lineage>
        <taxon>Eukaryota</taxon>
        <taxon>Viridiplantae</taxon>
        <taxon>Streptophyta</taxon>
        <taxon>Embryophyta</taxon>
        <taxon>Tracheophyta</taxon>
        <taxon>Spermatophyta</taxon>
        <taxon>Magnoliopsida</taxon>
        <taxon>eudicotyledons</taxon>
        <taxon>Gunneridae</taxon>
        <taxon>Pentapetalae</taxon>
        <taxon>rosids</taxon>
        <taxon>fabids</taxon>
        <taxon>Fabales</taxon>
        <taxon>Fabaceae</taxon>
        <taxon>Papilionoideae</taxon>
        <taxon>50 kb inversion clade</taxon>
        <taxon>dalbergioids sensu lato</taxon>
        <taxon>Dalbergieae</taxon>
        <taxon>Pterocarpus clade</taxon>
        <taxon>Arachis</taxon>
    </lineage>
</organism>
<evidence type="ECO:0008006" key="3">
    <source>
        <dbReference type="Google" id="ProtNLM"/>
    </source>
</evidence>
<accession>A0A445AFU1</accession>
<keyword evidence="2" id="KW-1185">Reference proteome</keyword>
<gene>
    <name evidence="1" type="ORF">Ahy_B02g058971</name>
</gene>